<comment type="caution">
    <text evidence="4">The sequence shown here is derived from an EMBL/GenBank/DDBJ whole genome shotgun (WGS) entry which is preliminary data.</text>
</comment>
<dbReference type="InterPro" id="IPR010840">
    <property type="entry name" value="YqiJ_OB"/>
</dbReference>
<evidence type="ECO:0000259" key="3">
    <source>
        <dbReference type="Pfam" id="PF21001"/>
    </source>
</evidence>
<dbReference type="OrthoDB" id="7207054at2"/>
<keyword evidence="5" id="KW-1185">Reference proteome</keyword>
<feature type="transmembrane region" description="Helical" evidence="1">
    <location>
        <begin position="12"/>
        <end position="33"/>
    </location>
</feature>
<evidence type="ECO:0000313" key="4">
    <source>
        <dbReference type="EMBL" id="RDC61273.1"/>
    </source>
</evidence>
<feature type="domain" description="Inner membrane protein YqiJ N-terminal" evidence="3">
    <location>
        <begin position="8"/>
        <end position="116"/>
    </location>
</feature>
<reference evidence="4 5" key="1">
    <citation type="submission" date="2018-04" db="EMBL/GenBank/DDBJ databases">
        <title>Altererythrobacter sp. HME9302 genome sequencing and assembly.</title>
        <authorList>
            <person name="Kang H."/>
            <person name="Kim H."/>
            <person name="Joh K."/>
        </authorList>
    </citation>
    <scope>NUCLEOTIDE SEQUENCE [LARGE SCALE GENOMIC DNA]</scope>
    <source>
        <strain evidence="4 5">HME9302</strain>
    </source>
</reference>
<feature type="domain" description="Inner membrane protein YqiJ OB-fold" evidence="2">
    <location>
        <begin position="139"/>
        <end position="201"/>
    </location>
</feature>
<keyword evidence="1" id="KW-0812">Transmembrane</keyword>
<organism evidence="4 5">
    <name type="scientific">Alteripontixanthobacter maritimus</name>
    <dbReference type="NCBI Taxonomy" id="2161824"/>
    <lineage>
        <taxon>Bacteria</taxon>
        <taxon>Pseudomonadati</taxon>
        <taxon>Pseudomonadota</taxon>
        <taxon>Alphaproteobacteria</taxon>
        <taxon>Sphingomonadales</taxon>
        <taxon>Erythrobacteraceae</taxon>
        <taxon>Alteripontixanthobacter</taxon>
    </lineage>
</organism>
<dbReference type="Pfam" id="PF07290">
    <property type="entry name" value="YqiJ_OB"/>
    <property type="match status" value="1"/>
</dbReference>
<name>A0A369Q8P4_9SPHN</name>
<protein>
    <recommendedName>
        <fullName evidence="6">Inner membrane protein YqiJ</fullName>
    </recommendedName>
</protein>
<sequence>MTLLADYNLPFSLALAVMLALLLLQMVGIGDLLDGTDAEMDPGFDADGATGGGPIDGLMSVAGLGRVPFMIWLSLLLLSFALIGISGQMLAVAVLGAPVLPWLAALGAGAAAVPVTGALARPLGRILPQDETTAVTVDSLLGRRAHIQTGTARRASSARAKVIDLHGHPHFVMVEPHDDTETLQEGEQVLLVRREGDIFFAQSMEQRNLSP</sequence>
<evidence type="ECO:0000256" key="1">
    <source>
        <dbReference type="SAM" id="Phobius"/>
    </source>
</evidence>
<dbReference type="Proteomes" id="UP000253727">
    <property type="component" value="Unassembled WGS sequence"/>
</dbReference>
<proteinExistence type="predicted"/>
<dbReference type="AlphaFoldDB" id="A0A369Q8P4"/>
<evidence type="ECO:0000259" key="2">
    <source>
        <dbReference type="Pfam" id="PF07290"/>
    </source>
</evidence>
<accession>A0A369Q8P4</accession>
<feature type="transmembrane region" description="Helical" evidence="1">
    <location>
        <begin position="69"/>
        <end position="93"/>
    </location>
</feature>
<dbReference type="RefSeq" id="WP_115367258.1">
    <property type="nucleotide sequence ID" value="NZ_QBKA01000002.1"/>
</dbReference>
<dbReference type="InterPro" id="IPR048376">
    <property type="entry name" value="YqiJ_N"/>
</dbReference>
<dbReference type="EMBL" id="QBKA01000002">
    <property type="protein sequence ID" value="RDC61273.1"/>
    <property type="molecule type" value="Genomic_DNA"/>
</dbReference>
<evidence type="ECO:0008006" key="6">
    <source>
        <dbReference type="Google" id="ProtNLM"/>
    </source>
</evidence>
<gene>
    <name evidence="4" type="ORF">HME9302_02494</name>
</gene>
<keyword evidence="1" id="KW-1133">Transmembrane helix</keyword>
<dbReference type="Pfam" id="PF21001">
    <property type="entry name" value="YqiJ_N"/>
    <property type="match status" value="1"/>
</dbReference>
<evidence type="ECO:0000313" key="5">
    <source>
        <dbReference type="Proteomes" id="UP000253727"/>
    </source>
</evidence>
<feature type="transmembrane region" description="Helical" evidence="1">
    <location>
        <begin position="99"/>
        <end position="120"/>
    </location>
</feature>
<keyword evidence="1" id="KW-0472">Membrane</keyword>